<evidence type="ECO:0000259" key="3">
    <source>
        <dbReference type="PROSITE" id="PS51975"/>
    </source>
</evidence>
<dbReference type="Pfam" id="PF01351">
    <property type="entry name" value="RNase_HII"/>
    <property type="match status" value="1"/>
</dbReference>
<comment type="similarity">
    <text evidence="2">Belongs to the RNase HII family.</text>
</comment>
<keyword evidence="2" id="KW-0540">Nuclease</keyword>
<organism evidence="4 5">
    <name type="scientific">Tannerella sp. oral taxon BU063 isolate Cell 8/11</name>
    <dbReference type="NCBI Taxonomy" id="1411915"/>
    <lineage>
        <taxon>Bacteria</taxon>
        <taxon>Pseudomonadati</taxon>
        <taxon>Bacteroidota</taxon>
        <taxon>Bacteroidia</taxon>
        <taxon>Bacteroidales</taxon>
        <taxon>Tannerellaceae</taxon>
        <taxon>Tannerella</taxon>
    </lineage>
</organism>
<keyword evidence="2" id="KW-0378">Hydrolase</keyword>
<dbReference type="GO" id="GO:0004523">
    <property type="term" value="F:RNA-DNA hybrid ribonuclease activity"/>
    <property type="evidence" value="ECO:0007669"/>
    <property type="project" value="UniProtKB-EC"/>
</dbReference>
<dbReference type="Gene3D" id="3.30.420.10">
    <property type="entry name" value="Ribonuclease H-like superfamily/Ribonuclease H"/>
    <property type="match status" value="1"/>
</dbReference>
<dbReference type="EC" id="3.1.26.4" evidence="2"/>
<keyword evidence="2" id="KW-0255">Endonuclease</keyword>
<evidence type="ECO:0000313" key="5">
    <source>
        <dbReference type="Proteomes" id="UP000034980"/>
    </source>
</evidence>
<dbReference type="GO" id="GO:0003723">
    <property type="term" value="F:RNA binding"/>
    <property type="evidence" value="ECO:0007669"/>
    <property type="project" value="UniProtKB-UniRule"/>
</dbReference>
<evidence type="ECO:0000256" key="1">
    <source>
        <dbReference type="PROSITE-ProRule" id="PRU01319"/>
    </source>
</evidence>
<sequence>VHGDARMMSIAAASVLAKTHRDEMMAALDADYPAYGWAKNKGYPTVAHRDAIRRFGVTPHHRRSFALLPEATQGEIVFGV</sequence>
<evidence type="ECO:0000256" key="2">
    <source>
        <dbReference type="RuleBase" id="RU003515"/>
    </source>
</evidence>
<accession>W2D1V0</accession>
<feature type="non-terminal residue" evidence="4">
    <location>
        <position position="1"/>
    </location>
</feature>
<feature type="domain" description="RNase H type-2" evidence="3">
    <location>
        <begin position="1"/>
        <end position="77"/>
    </location>
</feature>
<comment type="caution">
    <text evidence="1">Lacks conserved residue(s) required for the propagation of feature annotation.</text>
</comment>
<protein>
    <recommendedName>
        <fullName evidence="2">Ribonuclease</fullName>
        <ecNumber evidence="2">3.1.26.4</ecNumber>
    </recommendedName>
</protein>
<comment type="caution">
    <text evidence="4">The sequence shown here is derived from an EMBL/GenBank/DDBJ whole genome shotgun (WGS) entry which is preliminary data.</text>
</comment>
<proteinExistence type="inferred from homology"/>
<dbReference type="PROSITE" id="PS51975">
    <property type="entry name" value="RNASE_H_2"/>
    <property type="match status" value="1"/>
</dbReference>
<dbReference type="SUPFAM" id="SSF53098">
    <property type="entry name" value="Ribonuclease H-like"/>
    <property type="match status" value="1"/>
</dbReference>
<dbReference type="EMBL" id="AYYF01000318">
    <property type="protein sequence ID" value="ETK13419.1"/>
    <property type="molecule type" value="Genomic_DNA"/>
</dbReference>
<comment type="catalytic activity">
    <reaction evidence="2">
        <text>Endonucleolytic cleavage to 5'-phosphomonoester.</text>
        <dbReference type="EC" id="3.1.26.4"/>
    </reaction>
</comment>
<dbReference type="PATRIC" id="fig|1411915.3.peg.52"/>
<dbReference type="InterPro" id="IPR024567">
    <property type="entry name" value="RNase_HII/HIII_dom"/>
</dbReference>
<reference evidence="4 5" key="1">
    <citation type="submission" date="2013-11" db="EMBL/GenBank/DDBJ databases">
        <title>Single cell genomics of uncultured Tannerella BU063 (oral taxon 286).</title>
        <authorList>
            <person name="Beall C.J."/>
            <person name="Campbell A.G."/>
            <person name="Griffen A.L."/>
            <person name="Podar M."/>
            <person name="Leys E.J."/>
        </authorList>
    </citation>
    <scope>NUCLEOTIDE SEQUENCE [LARGE SCALE GENOMIC DNA]</scope>
    <source>
        <strain evidence="4">Cell 8/11</strain>
    </source>
</reference>
<dbReference type="InterPro" id="IPR036397">
    <property type="entry name" value="RNaseH_sf"/>
</dbReference>
<dbReference type="AlphaFoldDB" id="W2D1V0"/>
<gene>
    <name evidence="4" type="ORF">T235_01615</name>
</gene>
<dbReference type="Proteomes" id="UP000034980">
    <property type="component" value="Unassembled WGS sequence"/>
</dbReference>
<dbReference type="InterPro" id="IPR012337">
    <property type="entry name" value="RNaseH-like_sf"/>
</dbReference>
<comment type="function">
    <text evidence="2">Endonuclease that specifically degrades the RNA of RNA-DNA hybrids.</text>
</comment>
<evidence type="ECO:0000313" key="4">
    <source>
        <dbReference type="EMBL" id="ETK13419.1"/>
    </source>
</evidence>
<name>W2D1V0_9BACT</name>